<dbReference type="Gene3D" id="3.40.630.30">
    <property type="match status" value="1"/>
</dbReference>
<dbReference type="CDD" id="cd04301">
    <property type="entry name" value="NAT_SF"/>
    <property type="match status" value="1"/>
</dbReference>
<dbReference type="SUPFAM" id="SSF55729">
    <property type="entry name" value="Acyl-CoA N-acyltransferases (Nat)"/>
    <property type="match status" value="1"/>
</dbReference>
<gene>
    <name evidence="1" type="ORF">F0P96_14680</name>
</gene>
<reference evidence="1 2" key="1">
    <citation type="submission" date="2019-09" db="EMBL/GenBank/DDBJ databases">
        <title>Genome sequence of Hymenobacter sp. M3.</title>
        <authorList>
            <person name="Srinivasan S."/>
        </authorList>
    </citation>
    <scope>NUCLEOTIDE SEQUENCE [LARGE SCALE GENOMIC DNA]</scope>
    <source>
        <strain evidence="1 2">M3</strain>
    </source>
</reference>
<dbReference type="GO" id="GO:0016747">
    <property type="term" value="F:acyltransferase activity, transferring groups other than amino-acyl groups"/>
    <property type="evidence" value="ECO:0007669"/>
    <property type="project" value="InterPro"/>
</dbReference>
<dbReference type="RefSeq" id="WP_151079662.1">
    <property type="nucleotide sequence ID" value="NZ_CP047647.1"/>
</dbReference>
<name>A0A7L4ZYS5_9BACT</name>
<accession>A0A7L4ZYS5</accession>
<evidence type="ECO:0000313" key="2">
    <source>
        <dbReference type="Proteomes" id="UP000326380"/>
    </source>
</evidence>
<dbReference type="PANTHER" id="PTHR43233:SF1">
    <property type="entry name" value="FAMILY N-ACETYLTRANSFERASE, PUTATIVE (AFU_ORTHOLOGUE AFUA_6G03350)-RELATED"/>
    <property type="match status" value="1"/>
</dbReference>
<dbReference type="Proteomes" id="UP000326380">
    <property type="component" value="Unassembled WGS sequence"/>
</dbReference>
<dbReference type="InterPro" id="IPR053144">
    <property type="entry name" value="Acetyltransferase_Butenolide"/>
</dbReference>
<dbReference type="InterPro" id="IPR016181">
    <property type="entry name" value="Acyl_CoA_acyltransferase"/>
</dbReference>
<dbReference type="PROSITE" id="PS51186">
    <property type="entry name" value="GNAT"/>
    <property type="match status" value="1"/>
</dbReference>
<dbReference type="AlphaFoldDB" id="A0A7L4ZYS5"/>
<dbReference type="InterPro" id="IPR000182">
    <property type="entry name" value="GNAT_dom"/>
</dbReference>
<protein>
    <submittedName>
        <fullName evidence="1">GNAT family N-acetyltransferase</fullName>
    </submittedName>
</protein>
<proteinExistence type="predicted"/>
<dbReference type="Pfam" id="PF13508">
    <property type="entry name" value="Acetyltransf_7"/>
    <property type="match status" value="1"/>
</dbReference>
<evidence type="ECO:0000313" key="1">
    <source>
        <dbReference type="EMBL" id="KAA9331484.1"/>
    </source>
</evidence>
<keyword evidence="2" id="KW-1185">Reference proteome</keyword>
<organism evidence="1 2">
    <name type="scientific">Hymenobacter busanensis</name>
    <dbReference type="NCBI Taxonomy" id="2607656"/>
    <lineage>
        <taxon>Bacteria</taxon>
        <taxon>Pseudomonadati</taxon>
        <taxon>Bacteroidota</taxon>
        <taxon>Cytophagia</taxon>
        <taxon>Cytophagales</taxon>
        <taxon>Hymenobacteraceae</taxon>
        <taxon>Hymenobacter</taxon>
    </lineage>
</organism>
<sequence>MTAAYTISTDPARLDVALVHDYLSHHSYWAPGISRELVERSIQNSLCFGVYAPDGQQVGFARVVTDRATFAYLCDVFVLEAHRGQGLSKLLMTHIMAHPELQGLRRWLLGTRDAHSLYAQFGFTPLASPPRFMENAKLDPYRQAPQ</sequence>
<dbReference type="EMBL" id="VTWU01000005">
    <property type="protein sequence ID" value="KAA9331484.1"/>
    <property type="molecule type" value="Genomic_DNA"/>
</dbReference>
<comment type="caution">
    <text evidence="1">The sequence shown here is derived from an EMBL/GenBank/DDBJ whole genome shotgun (WGS) entry which is preliminary data.</text>
</comment>
<dbReference type="PANTHER" id="PTHR43233">
    <property type="entry name" value="FAMILY N-ACETYLTRANSFERASE, PUTATIVE (AFU_ORTHOLOGUE AFUA_6G03350)-RELATED"/>
    <property type="match status" value="1"/>
</dbReference>